<proteinExistence type="predicted"/>
<evidence type="ECO:0000313" key="9">
    <source>
        <dbReference type="EMBL" id="OGD99656.1"/>
    </source>
</evidence>
<evidence type="ECO:0000256" key="7">
    <source>
        <dbReference type="SAM" id="Phobius"/>
    </source>
</evidence>
<comment type="pathway">
    <text evidence="2">Glycan biosynthesis; alginate biosynthesis.</text>
</comment>
<keyword evidence="6" id="KW-0016">Alginate biosynthesis</keyword>
<comment type="subcellular location">
    <subcellularLocation>
        <location evidence="1">Periplasm</location>
    </subcellularLocation>
</comment>
<dbReference type="GO" id="GO:0042597">
    <property type="term" value="C:periplasmic space"/>
    <property type="evidence" value="ECO:0007669"/>
    <property type="project" value="UniProtKB-SubCell"/>
</dbReference>
<dbReference type="Gene3D" id="3.40.50.1110">
    <property type="entry name" value="SGNH hydrolase"/>
    <property type="match status" value="2"/>
</dbReference>
<evidence type="ECO:0000256" key="1">
    <source>
        <dbReference type="ARBA" id="ARBA00004418"/>
    </source>
</evidence>
<accession>A0A1F5H657</accession>
<keyword evidence="5" id="KW-0574">Periplasm</keyword>
<feature type="transmembrane region" description="Helical" evidence="7">
    <location>
        <begin position="45"/>
        <end position="66"/>
    </location>
</feature>
<evidence type="ECO:0000256" key="4">
    <source>
        <dbReference type="ARBA" id="ARBA00022729"/>
    </source>
</evidence>
<dbReference type="GO" id="GO:0016740">
    <property type="term" value="F:transferase activity"/>
    <property type="evidence" value="ECO:0007669"/>
    <property type="project" value="UniProtKB-KW"/>
</dbReference>
<dbReference type="InterPro" id="IPR031811">
    <property type="entry name" value="ALGX/ALGJ_SGNH-like"/>
</dbReference>
<protein>
    <recommendedName>
        <fullName evidence="8">AlgX/AlgJ SGNH hydrolase-like domain-containing protein</fullName>
    </recommendedName>
</protein>
<dbReference type="GO" id="GO:0042121">
    <property type="term" value="P:alginic acid biosynthetic process"/>
    <property type="evidence" value="ECO:0007669"/>
    <property type="project" value="UniProtKB-UniPathway"/>
</dbReference>
<evidence type="ECO:0000256" key="6">
    <source>
        <dbReference type="ARBA" id="ARBA00022841"/>
    </source>
</evidence>
<reference evidence="9 10" key="1">
    <citation type="journal article" date="2016" name="Nat. Commun.">
        <title>Thousands of microbial genomes shed light on interconnected biogeochemical processes in an aquifer system.</title>
        <authorList>
            <person name="Anantharaman K."/>
            <person name="Brown C.T."/>
            <person name="Hug L.A."/>
            <person name="Sharon I."/>
            <person name="Castelle C.J."/>
            <person name="Probst A.J."/>
            <person name="Thomas B.C."/>
            <person name="Singh A."/>
            <person name="Wilkins M.J."/>
            <person name="Karaoz U."/>
            <person name="Brodie E.L."/>
            <person name="Williams K.H."/>
            <person name="Hubbard S.S."/>
            <person name="Banfield J.F."/>
        </authorList>
    </citation>
    <scope>NUCLEOTIDE SEQUENCE [LARGE SCALE GENOMIC DNA]</scope>
</reference>
<dbReference type="SUPFAM" id="SSF52266">
    <property type="entry name" value="SGNH hydrolase"/>
    <property type="match status" value="1"/>
</dbReference>
<keyword evidence="7" id="KW-0812">Transmembrane</keyword>
<dbReference type="InterPro" id="IPR036514">
    <property type="entry name" value="SGNH_hydro_sf"/>
</dbReference>
<dbReference type="Proteomes" id="UP000177039">
    <property type="component" value="Unassembled WGS sequence"/>
</dbReference>
<dbReference type="AlphaFoldDB" id="A0A1F5H657"/>
<keyword evidence="7" id="KW-1133">Transmembrane helix</keyword>
<dbReference type="UniPathway" id="UPA00286"/>
<feature type="domain" description="AlgX/AlgJ SGNH hydrolase-like" evidence="8">
    <location>
        <begin position="326"/>
        <end position="434"/>
    </location>
</feature>
<keyword evidence="4" id="KW-0732">Signal</keyword>
<name>A0A1F5H657_9BACT</name>
<evidence type="ECO:0000256" key="2">
    <source>
        <dbReference type="ARBA" id="ARBA00005182"/>
    </source>
</evidence>
<sequence length="442" mass="50666">MIKTPAFDIAKSEKKIAKTDKNSGPGFFHSGIILNPFTKRFQKTLFRILLAGIGIILAILVLEIVLRVSQEKTFDLSSCQAQDRQFHHVMITNTSCRFKTDEWDIVYNINNLGLRNAEIGDITRGSFRILILGDSFVQGHGVETSDSFVKVLEKKLNLTHSNLSYEVVNAGVFGYSPLVEYLYLYNRGLELKPDFVVLAFSLTDFWEDRKRFAELKASYPDLSEDQIEQKISLGQAEFDFEKINMASKNGANQKVILPQVSYQLKQWLRTNFKTYAIGADFVKKRNQPVQQDILYQGDIDKDIVAIIRGNKISDDDWQKLWELPIAHIELVNNLLREKGIPLMVIAIPDAFQVSDREWPGRKALGIKQNFQDPREPYQVELSKRLTTAGIPFLDLLPDFQNSNQYPLYFTGDGHWRKAGHKLAADIIYNALKSRELDYLLHK</sequence>
<gene>
    <name evidence="9" type="ORF">A3B54_03135</name>
</gene>
<evidence type="ECO:0000313" key="10">
    <source>
        <dbReference type="Proteomes" id="UP000177039"/>
    </source>
</evidence>
<evidence type="ECO:0000256" key="3">
    <source>
        <dbReference type="ARBA" id="ARBA00022679"/>
    </source>
</evidence>
<dbReference type="EMBL" id="MFBT01000012">
    <property type="protein sequence ID" value="OGD99656.1"/>
    <property type="molecule type" value="Genomic_DNA"/>
</dbReference>
<comment type="caution">
    <text evidence="9">The sequence shown here is derived from an EMBL/GenBank/DDBJ whole genome shotgun (WGS) entry which is preliminary data.</text>
</comment>
<evidence type="ECO:0000259" key="8">
    <source>
        <dbReference type="Pfam" id="PF16822"/>
    </source>
</evidence>
<evidence type="ECO:0000256" key="5">
    <source>
        <dbReference type="ARBA" id="ARBA00022764"/>
    </source>
</evidence>
<keyword evidence="3" id="KW-0808">Transferase</keyword>
<dbReference type="Pfam" id="PF16822">
    <property type="entry name" value="ALGX"/>
    <property type="match status" value="1"/>
</dbReference>
<keyword evidence="7" id="KW-0472">Membrane</keyword>
<organism evidence="9 10">
    <name type="scientific">Candidatus Curtissbacteria bacterium RIFCSPLOWO2_01_FULL_42_50</name>
    <dbReference type="NCBI Taxonomy" id="1797730"/>
    <lineage>
        <taxon>Bacteria</taxon>
        <taxon>Candidatus Curtissiibacteriota</taxon>
    </lineage>
</organism>